<comment type="caution">
    <text evidence="1">The sequence shown here is derived from an EMBL/GenBank/DDBJ whole genome shotgun (WGS) entry which is preliminary data.</text>
</comment>
<dbReference type="AlphaFoldDB" id="A0A1Q5UBC5"/>
<evidence type="ECO:0000313" key="1">
    <source>
        <dbReference type="EMBL" id="OKP09776.1"/>
    </source>
</evidence>
<gene>
    <name evidence="1" type="ORF">PENSUB_4834</name>
</gene>
<reference evidence="1 2" key="1">
    <citation type="submission" date="2016-10" db="EMBL/GenBank/DDBJ databases">
        <title>Genome sequence of the ascomycete fungus Penicillium subrubescens.</title>
        <authorList>
            <person name="De Vries R.P."/>
            <person name="Peng M."/>
            <person name="Dilokpimol A."/>
            <person name="Hilden K."/>
            <person name="Makela M.R."/>
            <person name="Grigoriev I."/>
            <person name="Riley R."/>
            <person name="Granchi Z."/>
        </authorList>
    </citation>
    <scope>NUCLEOTIDE SEQUENCE [LARGE SCALE GENOMIC DNA]</scope>
    <source>
        <strain evidence="1 2">CBS 132785</strain>
    </source>
</reference>
<name>A0A1Q5UBC5_9EURO</name>
<dbReference type="EMBL" id="MNBE01000451">
    <property type="protein sequence ID" value="OKP09776.1"/>
    <property type="molecule type" value="Genomic_DNA"/>
</dbReference>
<accession>A0A1Q5UBC5</accession>
<keyword evidence="2" id="KW-1185">Reference proteome</keyword>
<protein>
    <submittedName>
        <fullName evidence="1">Uncharacterized protein</fullName>
    </submittedName>
</protein>
<organism evidence="1 2">
    <name type="scientific">Penicillium subrubescens</name>
    <dbReference type="NCBI Taxonomy" id="1316194"/>
    <lineage>
        <taxon>Eukaryota</taxon>
        <taxon>Fungi</taxon>
        <taxon>Dikarya</taxon>
        <taxon>Ascomycota</taxon>
        <taxon>Pezizomycotina</taxon>
        <taxon>Eurotiomycetes</taxon>
        <taxon>Eurotiomycetidae</taxon>
        <taxon>Eurotiales</taxon>
        <taxon>Aspergillaceae</taxon>
        <taxon>Penicillium</taxon>
    </lineage>
</organism>
<sequence length="156" mass="17682">MASRIEHTPGSAIPVETFTALPTAAIKGDPDITTHPSQGQLYFRMLVTIGSDQKSLNLPDNHEFINLFQHGLNQHYFSIAVPDGRLICPDECYTYYLRHPEATLHTQYYNGEYTITSESNSQAVLTGPPWQNDARTQMKKAKNWLNEIARRCVQNT</sequence>
<evidence type="ECO:0000313" key="2">
    <source>
        <dbReference type="Proteomes" id="UP000186955"/>
    </source>
</evidence>
<proteinExistence type="predicted"/>
<dbReference type="Proteomes" id="UP000186955">
    <property type="component" value="Unassembled WGS sequence"/>
</dbReference>